<feature type="transmembrane region" description="Helical" evidence="2">
    <location>
        <begin position="12"/>
        <end position="36"/>
    </location>
</feature>
<sequence length="121" mass="12539">MNTAWMDVAAGTGAGAAGLIVAGVVIAAVLVGAFWLGVRVMRRESPPPTPAEQPRPPEGGPVREVQEQREPHEVPQSDRRLTPHDLPGHGNAGTRTGASKERPRWDEGSSGSFGSGGAGGR</sequence>
<evidence type="ECO:0000313" key="3">
    <source>
        <dbReference type="EMBL" id="MFI5673462.1"/>
    </source>
</evidence>
<dbReference type="RefSeq" id="WP_030660191.1">
    <property type="nucleotide sequence ID" value="NZ_JBITDC010000001.1"/>
</dbReference>
<keyword evidence="2" id="KW-0812">Transmembrane</keyword>
<keyword evidence="4" id="KW-1185">Reference proteome</keyword>
<feature type="compositionally biased region" description="Basic and acidic residues" evidence="1">
    <location>
        <begin position="64"/>
        <end position="87"/>
    </location>
</feature>
<dbReference type="Pfam" id="PF20087">
    <property type="entry name" value="DUF6479"/>
    <property type="match status" value="1"/>
</dbReference>
<accession>A0ABW7XTR0</accession>
<feature type="compositionally biased region" description="Pro residues" evidence="1">
    <location>
        <begin position="46"/>
        <end position="59"/>
    </location>
</feature>
<dbReference type="InterPro" id="IPR045513">
    <property type="entry name" value="DUF6479"/>
</dbReference>
<feature type="compositionally biased region" description="Gly residues" evidence="1">
    <location>
        <begin position="111"/>
        <end position="121"/>
    </location>
</feature>
<evidence type="ECO:0000256" key="1">
    <source>
        <dbReference type="SAM" id="MobiDB-lite"/>
    </source>
</evidence>
<organism evidence="3 4">
    <name type="scientific">Streptomyces cellulosae</name>
    <dbReference type="NCBI Taxonomy" id="1968"/>
    <lineage>
        <taxon>Bacteria</taxon>
        <taxon>Bacillati</taxon>
        <taxon>Actinomycetota</taxon>
        <taxon>Actinomycetes</taxon>
        <taxon>Kitasatosporales</taxon>
        <taxon>Streptomycetaceae</taxon>
        <taxon>Streptomyces</taxon>
    </lineage>
</organism>
<protein>
    <submittedName>
        <fullName evidence="3">DUF6479 family protein</fullName>
    </submittedName>
</protein>
<dbReference type="Proteomes" id="UP001612415">
    <property type="component" value="Unassembled WGS sequence"/>
</dbReference>
<feature type="compositionally biased region" description="Basic and acidic residues" evidence="1">
    <location>
        <begin position="98"/>
        <end position="107"/>
    </location>
</feature>
<keyword evidence="2" id="KW-0472">Membrane</keyword>
<dbReference type="EMBL" id="JBITDC010000001">
    <property type="protein sequence ID" value="MFI5673462.1"/>
    <property type="molecule type" value="Genomic_DNA"/>
</dbReference>
<evidence type="ECO:0000313" key="4">
    <source>
        <dbReference type="Proteomes" id="UP001612415"/>
    </source>
</evidence>
<evidence type="ECO:0000256" key="2">
    <source>
        <dbReference type="SAM" id="Phobius"/>
    </source>
</evidence>
<gene>
    <name evidence="3" type="ORF">ACIA8P_02155</name>
</gene>
<keyword evidence="2" id="KW-1133">Transmembrane helix</keyword>
<reference evidence="3 4" key="1">
    <citation type="submission" date="2024-10" db="EMBL/GenBank/DDBJ databases">
        <title>The Natural Products Discovery Center: Release of the First 8490 Sequenced Strains for Exploring Actinobacteria Biosynthetic Diversity.</title>
        <authorList>
            <person name="Kalkreuter E."/>
            <person name="Kautsar S.A."/>
            <person name="Yang D."/>
            <person name="Bader C.D."/>
            <person name="Teijaro C.N."/>
            <person name="Fluegel L."/>
            <person name="Davis C.M."/>
            <person name="Simpson J.R."/>
            <person name="Lauterbach L."/>
            <person name="Steele A.D."/>
            <person name="Gui C."/>
            <person name="Meng S."/>
            <person name="Li G."/>
            <person name="Viehrig K."/>
            <person name="Ye F."/>
            <person name="Su P."/>
            <person name="Kiefer A.F."/>
            <person name="Nichols A."/>
            <person name="Cepeda A.J."/>
            <person name="Yan W."/>
            <person name="Fan B."/>
            <person name="Jiang Y."/>
            <person name="Adhikari A."/>
            <person name="Zheng C.-J."/>
            <person name="Schuster L."/>
            <person name="Cowan T.M."/>
            <person name="Smanski M.J."/>
            <person name="Chevrette M.G."/>
            <person name="De Carvalho L.P.S."/>
            <person name="Shen B."/>
        </authorList>
    </citation>
    <scope>NUCLEOTIDE SEQUENCE [LARGE SCALE GENOMIC DNA]</scope>
    <source>
        <strain evidence="3 4">NPDC051599</strain>
    </source>
</reference>
<name>A0ABW7XTR0_STRCE</name>
<feature type="region of interest" description="Disordered" evidence="1">
    <location>
        <begin position="43"/>
        <end position="121"/>
    </location>
</feature>
<proteinExistence type="predicted"/>
<comment type="caution">
    <text evidence="3">The sequence shown here is derived from an EMBL/GenBank/DDBJ whole genome shotgun (WGS) entry which is preliminary data.</text>
</comment>